<accession>A0A0E9V217</accession>
<reference evidence="1" key="1">
    <citation type="submission" date="2014-11" db="EMBL/GenBank/DDBJ databases">
        <authorList>
            <person name="Amaro Gonzalez C."/>
        </authorList>
    </citation>
    <scope>NUCLEOTIDE SEQUENCE</scope>
</reference>
<dbReference type="AlphaFoldDB" id="A0A0E9V217"/>
<name>A0A0E9V217_ANGAN</name>
<evidence type="ECO:0000313" key="1">
    <source>
        <dbReference type="EMBL" id="JAH72031.1"/>
    </source>
</evidence>
<reference evidence="1" key="2">
    <citation type="journal article" date="2015" name="Fish Shellfish Immunol.">
        <title>Early steps in the European eel (Anguilla anguilla)-Vibrio vulnificus interaction in the gills: Role of the RtxA13 toxin.</title>
        <authorList>
            <person name="Callol A."/>
            <person name="Pajuelo D."/>
            <person name="Ebbesson L."/>
            <person name="Teles M."/>
            <person name="MacKenzie S."/>
            <person name="Amaro C."/>
        </authorList>
    </citation>
    <scope>NUCLEOTIDE SEQUENCE</scope>
</reference>
<protein>
    <submittedName>
        <fullName evidence="1">Uncharacterized protein</fullName>
    </submittedName>
</protein>
<organism evidence="1">
    <name type="scientific">Anguilla anguilla</name>
    <name type="common">European freshwater eel</name>
    <name type="synonym">Muraena anguilla</name>
    <dbReference type="NCBI Taxonomy" id="7936"/>
    <lineage>
        <taxon>Eukaryota</taxon>
        <taxon>Metazoa</taxon>
        <taxon>Chordata</taxon>
        <taxon>Craniata</taxon>
        <taxon>Vertebrata</taxon>
        <taxon>Euteleostomi</taxon>
        <taxon>Actinopterygii</taxon>
        <taxon>Neopterygii</taxon>
        <taxon>Teleostei</taxon>
        <taxon>Anguilliformes</taxon>
        <taxon>Anguillidae</taxon>
        <taxon>Anguilla</taxon>
    </lineage>
</organism>
<proteinExistence type="predicted"/>
<dbReference type="EMBL" id="GBXM01036546">
    <property type="protein sequence ID" value="JAH72031.1"/>
    <property type="molecule type" value="Transcribed_RNA"/>
</dbReference>
<sequence>MQYRPQILGHQWSLNDFEQKSILLVYAHLLNKNQSIRIYFQFLPIIMQKDEFCFKNNLRHDPPQNSLLWQIT</sequence>